<organism evidence="2 3">
    <name type="scientific">Thalassobacillus devorans</name>
    <dbReference type="NCBI Taxonomy" id="279813"/>
    <lineage>
        <taxon>Bacteria</taxon>
        <taxon>Bacillati</taxon>
        <taxon>Bacillota</taxon>
        <taxon>Bacilli</taxon>
        <taxon>Bacillales</taxon>
        <taxon>Bacillaceae</taxon>
        <taxon>Thalassobacillus</taxon>
    </lineage>
</organism>
<protein>
    <recommendedName>
        <fullName evidence="4">DUF3899 domain-containing protein</fullName>
    </recommendedName>
</protein>
<feature type="transmembrane region" description="Helical" evidence="1">
    <location>
        <begin position="139"/>
        <end position="161"/>
    </location>
</feature>
<evidence type="ECO:0000313" key="3">
    <source>
        <dbReference type="Proteomes" id="UP000619534"/>
    </source>
</evidence>
<gene>
    <name evidence="2" type="ORF">GCM10007216_30100</name>
</gene>
<feature type="transmembrane region" description="Helical" evidence="1">
    <location>
        <begin position="68"/>
        <end position="86"/>
    </location>
</feature>
<reference evidence="3" key="1">
    <citation type="journal article" date="2019" name="Int. J. Syst. Evol. Microbiol.">
        <title>The Global Catalogue of Microorganisms (GCM) 10K type strain sequencing project: providing services to taxonomists for standard genome sequencing and annotation.</title>
        <authorList>
            <consortium name="The Broad Institute Genomics Platform"/>
            <consortium name="The Broad Institute Genome Sequencing Center for Infectious Disease"/>
            <person name="Wu L."/>
            <person name="Ma J."/>
        </authorList>
    </citation>
    <scope>NUCLEOTIDE SEQUENCE [LARGE SCALE GENOMIC DNA]</scope>
    <source>
        <strain evidence="3">CCM 7282</strain>
    </source>
</reference>
<keyword evidence="3" id="KW-1185">Reference proteome</keyword>
<dbReference type="RefSeq" id="WP_062440549.1">
    <property type="nucleotide sequence ID" value="NZ_BMCJ01000006.1"/>
</dbReference>
<accession>A0ABQ1PHC0</accession>
<feature type="transmembrane region" description="Helical" evidence="1">
    <location>
        <begin position="41"/>
        <end position="62"/>
    </location>
</feature>
<proteinExistence type="predicted"/>
<dbReference type="Proteomes" id="UP000619534">
    <property type="component" value="Unassembled WGS sequence"/>
</dbReference>
<feature type="transmembrane region" description="Helical" evidence="1">
    <location>
        <begin position="6"/>
        <end position="29"/>
    </location>
</feature>
<dbReference type="EMBL" id="BMCJ01000006">
    <property type="protein sequence ID" value="GGC97319.1"/>
    <property type="molecule type" value="Genomic_DNA"/>
</dbReference>
<keyword evidence="1" id="KW-0472">Membrane</keyword>
<keyword evidence="1" id="KW-0812">Transmembrane</keyword>
<comment type="caution">
    <text evidence="2">The sequence shown here is derived from an EMBL/GenBank/DDBJ whole genome shotgun (WGS) entry which is preliminary data.</text>
</comment>
<keyword evidence="1" id="KW-1133">Transmembrane helix</keyword>
<sequence>MPDVWIGLLLFIGMALSVYTSLKFTRALVRKGTGLKIARVIYGLLSGAGVAAVMIGLLIIDMGEVESVLMNFPVIAVVFGSIFYFNSKGKHRYRRRGTFRFKKVSYDLLIADINVKKQLKQFPRKMKMAWQDLVEESRVLAFILVLCFLIPVVIGGTGIYFEFIHPIVT</sequence>
<evidence type="ECO:0000313" key="2">
    <source>
        <dbReference type="EMBL" id="GGC97319.1"/>
    </source>
</evidence>
<evidence type="ECO:0008006" key="4">
    <source>
        <dbReference type="Google" id="ProtNLM"/>
    </source>
</evidence>
<name>A0ABQ1PHC0_9BACI</name>
<evidence type="ECO:0000256" key="1">
    <source>
        <dbReference type="SAM" id="Phobius"/>
    </source>
</evidence>